<sequence length="114" mass="12424">MMKEIAVLTLCAMMLCDPAVGSGLDAAGEPALAGSMAGMVNPFTECGSLNEAGRRAGFEIQVMKMPEDWGKPVIRVSEERMIELIFRDAAHDREIRVRKAVGSGEMKQLVKNVR</sequence>
<name>A0A0J9BPF9_9FIRM</name>
<evidence type="ECO:0000313" key="2">
    <source>
        <dbReference type="Proteomes" id="UP000037392"/>
    </source>
</evidence>
<dbReference type="GeneID" id="93164834"/>
<proteinExistence type="predicted"/>
<dbReference type="PATRIC" id="fig|742734.4.peg.5349"/>
<reference evidence="1 2" key="1">
    <citation type="submission" date="2011-04" db="EMBL/GenBank/DDBJ databases">
        <title>The Genome Sequence of Clostridium citroniae WAL-19142.</title>
        <authorList>
            <consortium name="The Broad Institute Genome Sequencing Platform"/>
            <person name="Earl A."/>
            <person name="Ward D."/>
            <person name="Feldgarden M."/>
            <person name="Gevers D."/>
            <person name="Warren Y.A."/>
            <person name="Tyrrell K.L."/>
            <person name="Citron D.M."/>
            <person name="Goldstein E.J."/>
            <person name="Daigneault M."/>
            <person name="Allen-Vercoe E."/>
            <person name="Young S.K."/>
            <person name="Zeng Q."/>
            <person name="Gargeya S."/>
            <person name="Fitzgerald M."/>
            <person name="Haas B."/>
            <person name="Abouelleil A."/>
            <person name="Alvarado L."/>
            <person name="Arachchi H.M."/>
            <person name="Berlin A."/>
            <person name="Brown A."/>
            <person name="Chapman S.B."/>
            <person name="Chen Z."/>
            <person name="Dunbar C."/>
            <person name="Freedman E."/>
            <person name="Gearin G."/>
            <person name="Gellesch M."/>
            <person name="Goldberg J."/>
            <person name="Griggs A."/>
            <person name="Gujja S."/>
            <person name="Heilman E.R."/>
            <person name="Heiman D."/>
            <person name="Howarth C."/>
            <person name="Larson L."/>
            <person name="Lui A."/>
            <person name="MacDonald P.J."/>
            <person name="Mehta T."/>
            <person name="Montmayeur A."/>
            <person name="Murphy C."/>
            <person name="Neiman D."/>
            <person name="Pearson M."/>
            <person name="Priest M."/>
            <person name="Roberts A."/>
            <person name="Saif S."/>
            <person name="Shea T."/>
            <person name="Shenoy N."/>
            <person name="Sisk P."/>
            <person name="Stolte C."/>
            <person name="Sykes S."/>
            <person name="White J."/>
            <person name="Yandava C."/>
            <person name="Wortman J."/>
            <person name="Nusbaum C."/>
            <person name="Birren B."/>
        </authorList>
    </citation>
    <scope>NUCLEOTIDE SEQUENCE [LARGE SCALE GENOMIC DNA]</scope>
    <source>
        <strain evidence="1 2">WAL-19142</strain>
    </source>
</reference>
<evidence type="ECO:0000313" key="1">
    <source>
        <dbReference type="EMBL" id="KMW14059.1"/>
    </source>
</evidence>
<comment type="caution">
    <text evidence="1">The sequence shown here is derived from an EMBL/GenBank/DDBJ whole genome shotgun (WGS) entry which is preliminary data.</text>
</comment>
<organism evidence="1 2">
    <name type="scientific">[Clostridium] citroniae WAL-19142</name>
    <dbReference type="NCBI Taxonomy" id="742734"/>
    <lineage>
        <taxon>Bacteria</taxon>
        <taxon>Bacillati</taxon>
        <taxon>Bacillota</taxon>
        <taxon>Clostridia</taxon>
        <taxon>Lachnospirales</taxon>
        <taxon>Lachnospiraceae</taxon>
        <taxon>Enterocloster</taxon>
    </lineage>
</organism>
<dbReference type="AlphaFoldDB" id="A0A0J9BPF9"/>
<dbReference type="OrthoDB" id="7061752at2"/>
<gene>
    <name evidence="1" type="ORF">HMPREF9470_04998</name>
</gene>
<dbReference type="EMBL" id="ADLK01000042">
    <property type="protein sequence ID" value="KMW14059.1"/>
    <property type="molecule type" value="Genomic_DNA"/>
</dbReference>
<dbReference type="RefSeq" id="WP_048930985.1">
    <property type="nucleotide sequence ID" value="NZ_KQ235884.1"/>
</dbReference>
<dbReference type="Proteomes" id="UP000037392">
    <property type="component" value="Unassembled WGS sequence"/>
</dbReference>
<protein>
    <submittedName>
        <fullName evidence="1">Uncharacterized protein</fullName>
    </submittedName>
</protein>
<accession>A0A0J9BPF9</accession>